<dbReference type="Proteomes" id="UP000005239">
    <property type="component" value="Unassembled WGS sequence"/>
</dbReference>
<feature type="compositionally biased region" description="Basic and acidic residues" evidence="1">
    <location>
        <begin position="17"/>
        <end position="34"/>
    </location>
</feature>
<sequence>MNSRVCGNRKRLEEKMNWDENYDRGRGRGGRGEVDDPWEENMDRDHPYSRVQSRDDDEGLRRSLRKKEPNYSLLLRRKKMIVSFAVPCP</sequence>
<organism evidence="2 3">
    <name type="scientific">Pristionchus pacificus</name>
    <name type="common">Parasitic nematode worm</name>
    <dbReference type="NCBI Taxonomy" id="54126"/>
    <lineage>
        <taxon>Eukaryota</taxon>
        <taxon>Metazoa</taxon>
        <taxon>Ecdysozoa</taxon>
        <taxon>Nematoda</taxon>
        <taxon>Chromadorea</taxon>
        <taxon>Rhabditida</taxon>
        <taxon>Rhabditina</taxon>
        <taxon>Diplogasteromorpha</taxon>
        <taxon>Diplogasteroidea</taxon>
        <taxon>Neodiplogasteridae</taxon>
        <taxon>Pristionchus</taxon>
    </lineage>
</organism>
<feature type="compositionally biased region" description="Basic and acidic residues" evidence="1">
    <location>
        <begin position="41"/>
        <end position="54"/>
    </location>
</feature>
<reference evidence="2" key="2">
    <citation type="submission" date="2022-06" db="UniProtKB">
        <authorList>
            <consortium name="EnsemblMetazoa"/>
        </authorList>
    </citation>
    <scope>IDENTIFICATION</scope>
    <source>
        <strain evidence="2">PS312</strain>
    </source>
</reference>
<feature type="region of interest" description="Disordered" evidence="1">
    <location>
        <begin position="17"/>
        <end position="65"/>
    </location>
</feature>
<gene>
    <name evidence="2" type="primary">WBGene00283806</name>
</gene>
<protein>
    <submittedName>
        <fullName evidence="2">Uncharacterized protein</fullName>
    </submittedName>
</protein>
<proteinExistence type="predicted"/>
<dbReference type="EnsemblMetazoa" id="PPA45437.1">
    <property type="protein sequence ID" value="PPA45437.1"/>
    <property type="gene ID" value="WBGene00283806"/>
</dbReference>
<name>A0A2A6C596_PRIPA</name>
<evidence type="ECO:0000256" key="1">
    <source>
        <dbReference type="SAM" id="MobiDB-lite"/>
    </source>
</evidence>
<dbReference type="AlphaFoldDB" id="A0A2A6C596"/>
<keyword evidence="3" id="KW-1185">Reference proteome</keyword>
<accession>A0A8R1V634</accession>
<accession>A0A2A6C596</accession>
<reference evidence="3" key="1">
    <citation type="journal article" date="2008" name="Nat. Genet.">
        <title>The Pristionchus pacificus genome provides a unique perspective on nematode lifestyle and parasitism.</title>
        <authorList>
            <person name="Dieterich C."/>
            <person name="Clifton S.W."/>
            <person name="Schuster L.N."/>
            <person name="Chinwalla A."/>
            <person name="Delehaunty K."/>
            <person name="Dinkelacker I."/>
            <person name="Fulton L."/>
            <person name="Fulton R."/>
            <person name="Godfrey J."/>
            <person name="Minx P."/>
            <person name="Mitreva M."/>
            <person name="Roeseler W."/>
            <person name="Tian H."/>
            <person name="Witte H."/>
            <person name="Yang S.P."/>
            <person name="Wilson R.K."/>
            <person name="Sommer R.J."/>
        </authorList>
    </citation>
    <scope>NUCLEOTIDE SEQUENCE [LARGE SCALE GENOMIC DNA]</scope>
    <source>
        <strain evidence="3">PS312</strain>
    </source>
</reference>
<evidence type="ECO:0000313" key="2">
    <source>
        <dbReference type="EnsemblMetazoa" id="PPA45437.1"/>
    </source>
</evidence>
<evidence type="ECO:0000313" key="3">
    <source>
        <dbReference type="Proteomes" id="UP000005239"/>
    </source>
</evidence>